<proteinExistence type="predicted"/>
<organism evidence="1">
    <name type="scientific">gut metagenome</name>
    <dbReference type="NCBI Taxonomy" id="749906"/>
    <lineage>
        <taxon>unclassified sequences</taxon>
        <taxon>metagenomes</taxon>
        <taxon>organismal metagenomes</taxon>
    </lineage>
</organism>
<dbReference type="AlphaFoldDB" id="J9FN93"/>
<accession>J9FN93</accession>
<reference evidence="1" key="1">
    <citation type="journal article" date="2012" name="PLoS ONE">
        <title>Gene sets for utilization of primary and secondary nutrition supplies in the distal gut of endangered iberian lynx.</title>
        <authorList>
            <person name="Alcaide M."/>
            <person name="Messina E."/>
            <person name="Richter M."/>
            <person name="Bargiela R."/>
            <person name="Peplies J."/>
            <person name="Huws S.A."/>
            <person name="Newbold C.J."/>
            <person name="Golyshin P.N."/>
            <person name="Simon M.A."/>
            <person name="Lopez G."/>
            <person name="Yakimov M.M."/>
            <person name="Ferrer M."/>
        </authorList>
    </citation>
    <scope>NUCLEOTIDE SEQUENCE</scope>
</reference>
<comment type="caution">
    <text evidence="1">The sequence shown here is derived from an EMBL/GenBank/DDBJ whole genome shotgun (WGS) entry which is preliminary data.</text>
</comment>
<evidence type="ECO:0000313" key="1">
    <source>
        <dbReference type="EMBL" id="EJW95928.1"/>
    </source>
</evidence>
<gene>
    <name evidence="1" type="ORF">EVA_15965</name>
</gene>
<name>J9FN93_9ZZZZ</name>
<protein>
    <submittedName>
        <fullName evidence="1">Uncharacterized protein</fullName>
    </submittedName>
</protein>
<sequence length="66" mass="7600">MRYLPLLMGHVSLFSLLSYCLTDVISESSWRFCARRATSAFSSTALSIAYLRCWPVRSCCLILLRY</sequence>
<dbReference type="EMBL" id="AMCI01005542">
    <property type="protein sequence ID" value="EJW95928.1"/>
    <property type="molecule type" value="Genomic_DNA"/>
</dbReference>